<dbReference type="Pfam" id="PF13432">
    <property type="entry name" value="TPR_16"/>
    <property type="match status" value="2"/>
</dbReference>
<evidence type="ECO:0000313" key="3">
    <source>
        <dbReference type="Proteomes" id="UP000290218"/>
    </source>
</evidence>
<keyword evidence="3" id="KW-1185">Reference proteome</keyword>
<dbReference type="SUPFAM" id="SSF48452">
    <property type="entry name" value="TPR-like"/>
    <property type="match status" value="2"/>
</dbReference>
<accession>A0A4V1M643</accession>
<name>A0A4V1M643_9BACT</name>
<protein>
    <submittedName>
        <fullName evidence="2">Tetratricopeptide repeat protein</fullName>
    </submittedName>
</protein>
<dbReference type="InterPro" id="IPR011990">
    <property type="entry name" value="TPR-like_helical_dom_sf"/>
</dbReference>
<dbReference type="Proteomes" id="UP000290218">
    <property type="component" value="Unassembled WGS sequence"/>
</dbReference>
<dbReference type="SMART" id="SM00028">
    <property type="entry name" value="TPR"/>
    <property type="match status" value="6"/>
</dbReference>
<evidence type="ECO:0000256" key="1">
    <source>
        <dbReference type="PROSITE-ProRule" id="PRU00339"/>
    </source>
</evidence>
<gene>
    <name evidence="2" type="ORF">ESB00_18695</name>
</gene>
<keyword evidence="1" id="KW-0802">TPR repeat</keyword>
<dbReference type="Gene3D" id="1.25.40.10">
    <property type="entry name" value="Tetratricopeptide repeat domain"/>
    <property type="match status" value="2"/>
</dbReference>
<proteinExistence type="predicted"/>
<dbReference type="RefSeq" id="WP_129049678.1">
    <property type="nucleotide sequence ID" value="NZ_SDHX01000002.1"/>
</dbReference>
<dbReference type="EMBL" id="SDHX01000002">
    <property type="protein sequence ID" value="RXK53716.1"/>
    <property type="molecule type" value="Genomic_DNA"/>
</dbReference>
<dbReference type="AlphaFoldDB" id="A0A4V1M643"/>
<comment type="caution">
    <text evidence="2">The sequence shown here is derived from an EMBL/GenBank/DDBJ whole genome shotgun (WGS) entry which is preliminary data.</text>
</comment>
<reference evidence="2 3" key="1">
    <citation type="submission" date="2019-01" db="EMBL/GenBank/DDBJ databases">
        <title>Lacunisphaera sp. strain TWA-58.</title>
        <authorList>
            <person name="Chen W.-M."/>
        </authorList>
    </citation>
    <scope>NUCLEOTIDE SEQUENCE [LARGE SCALE GENOMIC DNA]</scope>
    <source>
        <strain evidence="2 3">TWA-58</strain>
    </source>
</reference>
<sequence>MLRRFPPFLLLLLPALLPAQSDIDILERTQLGTLGALGSDRPPSLDPKRIINESSGFLREREPEMSAEEYALYEKVVTMLGTNPAFALRLLEGMMNDSEKPSPAFEFILGNAYYATGDNAKTEASYKSAVERYPTFLRAWNNLGVLYYTTDRFTDAVNAFSRSIALGDRDPTTYGLLGYSLEKEGNSIAAEVAYMQALSGAPGSADWQEGLLRICIQGRQVERAEAIARTLIKTRPTEARFWLILANVLLTGQRKLEAIAVLELCAEAGVAQAEELTLLGDLYAEQGLHPEALAIYAKLLKPEPAAGEERLLRLARTLVGANRPADAEAALRALPATLSASGRTTKLLLQAQLATHAKRWADARRDLQVILAEDPLHGPALIALGAVHVGEGEDDRAVFAFEAAARVPDSTYRASLELANLELRRRHYAASVGHLQKALSLRHTDEVADYLARVRTLLDAPESSAP</sequence>
<dbReference type="OrthoDB" id="185499at2"/>
<dbReference type="InterPro" id="IPR019734">
    <property type="entry name" value="TPR_rpt"/>
</dbReference>
<dbReference type="PROSITE" id="PS50005">
    <property type="entry name" value="TPR"/>
    <property type="match status" value="2"/>
</dbReference>
<organism evidence="2 3">
    <name type="scientific">Oleiharenicola lentus</name>
    <dbReference type="NCBI Taxonomy" id="2508720"/>
    <lineage>
        <taxon>Bacteria</taxon>
        <taxon>Pseudomonadati</taxon>
        <taxon>Verrucomicrobiota</taxon>
        <taxon>Opitutia</taxon>
        <taxon>Opitutales</taxon>
        <taxon>Opitutaceae</taxon>
        <taxon>Oleiharenicola</taxon>
    </lineage>
</organism>
<evidence type="ECO:0000313" key="2">
    <source>
        <dbReference type="EMBL" id="RXK53716.1"/>
    </source>
</evidence>
<feature type="repeat" description="TPR" evidence="1">
    <location>
        <begin position="273"/>
        <end position="306"/>
    </location>
</feature>
<dbReference type="PANTHER" id="PTHR12558">
    <property type="entry name" value="CELL DIVISION CYCLE 16,23,27"/>
    <property type="match status" value="1"/>
</dbReference>
<feature type="repeat" description="TPR" evidence="1">
    <location>
        <begin position="137"/>
        <end position="170"/>
    </location>
</feature>
<dbReference type="PANTHER" id="PTHR12558:SF13">
    <property type="entry name" value="CELL DIVISION CYCLE PROTEIN 27 HOMOLOG"/>
    <property type="match status" value="1"/>
</dbReference>